<organism evidence="1">
    <name type="scientific">marine sediment metagenome</name>
    <dbReference type="NCBI Taxonomy" id="412755"/>
    <lineage>
        <taxon>unclassified sequences</taxon>
        <taxon>metagenomes</taxon>
        <taxon>ecological metagenomes</taxon>
    </lineage>
</organism>
<feature type="non-terminal residue" evidence="1">
    <location>
        <position position="1"/>
    </location>
</feature>
<gene>
    <name evidence="1" type="ORF">S03H2_53206</name>
</gene>
<dbReference type="EMBL" id="BARU01033857">
    <property type="protein sequence ID" value="GAH72213.1"/>
    <property type="molecule type" value="Genomic_DNA"/>
</dbReference>
<protein>
    <submittedName>
        <fullName evidence="1">Uncharacterized protein</fullName>
    </submittedName>
</protein>
<accession>X1JQX9</accession>
<proteinExistence type="predicted"/>
<reference evidence="1" key="1">
    <citation type="journal article" date="2014" name="Front. Microbiol.">
        <title>High frequency of phylogenetically diverse reductive dehalogenase-homologous genes in deep subseafloor sedimentary metagenomes.</title>
        <authorList>
            <person name="Kawai M."/>
            <person name="Futagami T."/>
            <person name="Toyoda A."/>
            <person name="Takaki Y."/>
            <person name="Nishi S."/>
            <person name="Hori S."/>
            <person name="Arai W."/>
            <person name="Tsubouchi T."/>
            <person name="Morono Y."/>
            <person name="Uchiyama I."/>
            <person name="Ito T."/>
            <person name="Fujiyama A."/>
            <person name="Inagaki F."/>
            <person name="Takami H."/>
        </authorList>
    </citation>
    <scope>NUCLEOTIDE SEQUENCE</scope>
    <source>
        <strain evidence="1">Expedition CK06-06</strain>
    </source>
</reference>
<comment type="caution">
    <text evidence="1">The sequence shown here is derived from an EMBL/GenBank/DDBJ whole genome shotgun (WGS) entry which is preliminary data.</text>
</comment>
<evidence type="ECO:0000313" key="1">
    <source>
        <dbReference type="EMBL" id="GAH72213.1"/>
    </source>
</evidence>
<name>X1JQX9_9ZZZZ</name>
<sequence length="234" mass="26839">SNRGAGSIDIYRHRTLAQRANRDYPKDGVDDRIQFCNGMVFNDHDHEKTEMKTDVPLDFAGFLKRKRRRNVELASILDYEVKKAYARVKGDISAAVERDCRLWTRELVYLGYKYLLVLDRVETQDIPVVRKWQMHFTAEPKVDGTLAVTTVGEGRLFCRTLLPEGAKISGEKVGKWHRHVVQPKDDKQKKSVFLHVLFPTDAGTAAMPDCSLERKGPELVVEVGDLSYTFRQDK</sequence>
<dbReference type="AlphaFoldDB" id="X1JQX9"/>
<dbReference type="Gene3D" id="2.70.98.70">
    <property type="match status" value="1"/>
</dbReference>